<sequence>MSVAIVQGSAGGLGLALTTHLLRHTSLKVYALTHGSASDLESKLSHLPAERVKVIGKVDVTEESSLQKAAEQVREETGANQVRLIACLAGILQPEKSLSAIDIDSALQSFKINSLGHLLTYKHFVPLLPSKKDFNEMTADFNQGKEDPAKGLISKEGSLCFSLSARVGSIADNEKGGWYSYRASKAALNQIIRCLDHELANKSSSALAIGYHPGTVLTSLSRPVVGHKAQPKPDEGVFTVEQAVEHMTGVMSRTSREGREGWGGRCWDWRGERVPY</sequence>
<keyword evidence="3" id="KW-1185">Reference proteome</keyword>
<comment type="similarity">
    <text evidence="1">Belongs to the short-chain dehydrogenases/reductases (SDR) family.</text>
</comment>
<reference evidence="2 3" key="1">
    <citation type="submission" date="2016-06" db="EMBL/GenBank/DDBJ databases">
        <title>Evolution of pathogenesis and genome organization in the Tremellales.</title>
        <authorList>
            <person name="Cuomo C."/>
            <person name="Litvintseva A."/>
            <person name="Heitman J."/>
            <person name="Chen Y."/>
            <person name="Sun S."/>
            <person name="Springer D."/>
            <person name="Dromer F."/>
            <person name="Young S."/>
            <person name="Zeng Q."/>
            <person name="Chapman S."/>
            <person name="Gujja S."/>
            <person name="Saif S."/>
            <person name="Birren B."/>
        </authorList>
    </citation>
    <scope>NUCLEOTIDE SEQUENCE [LARGE SCALE GENOMIC DNA]</scope>
    <source>
        <strain evidence="2 3">ATCC 28783</strain>
    </source>
</reference>
<dbReference type="InterPro" id="IPR002347">
    <property type="entry name" value="SDR_fam"/>
</dbReference>
<evidence type="ECO:0000313" key="3">
    <source>
        <dbReference type="Proteomes" id="UP000289152"/>
    </source>
</evidence>
<dbReference type="Gene3D" id="3.40.50.720">
    <property type="entry name" value="NAD(P)-binding Rossmann-like Domain"/>
    <property type="match status" value="1"/>
</dbReference>
<evidence type="ECO:0000313" key="2">
    <source>
        <dbReference type="EMBL" id="RXK41322.1"/>
    </source>
</evidence>
<dbReference type="Proteomes" id="UP000289152">
    <property type="component" value="Unassembled WGS sequence"/>
</dbReference>
<evidence type="ECO:0008006" key="4">
    <source>
        <dbReference type="Google" id="ProtNLM"/>
    </source>
</evidence>
<dbReference type="GO" id="GO:0005737">
    <property type="term" value="C:cytoplasm"/>
    <property type="evidence" value="ECO:0007669"/>
    <property type="project" value="TreeGrafter"/>
</dbReference>
<organism evidence="2 3">
    <name type="scientific">Tremella mesenterica</name>
    <name type="common">Jelly fungus</name>
    <dbReference type="NCBI Taxonomy" id="5217"/>
    <lineage>
        <taxon>Eukaryota</taxon>
        <taxon>Fungi</taxon>
        <taxon>Dikarya</taxon>
        <taxon>Basidiomycota</taxon>
        <taxon>Agaricomycotina</taxon>
        <taxon>Tremellomycetes</taxon>
        <taxon>Tremellales</taxon>
        <taxon>Tremellaceae</taxon>
        <taxon>Tremella</taxon>
    </lineage>
</organism>
<dbReference type="PANTHER" id="PTHR43544">
    <property type="entry name" value="SHORT-CHAIN DEHYDROGENASE/REDUCTASE"/>
    <property type="match status" value="1"/>
</dbReference>
<accession>A0A4Q1BTP6</accession>
<name>A0A4Q1BTP6_TREME</name>
<gene>
    <name evidence="2" type="ORF">M231_01472</name>
</gene>
<dbReference type="VEuPathDB" id="FungiDB:TREMEDRAFT_70160"/>
<dbReference type="PRINTS" id="PR00081">
    <property type="entry name" value="GDHRDH"/>
</dbReference>
<dbReference type="GO" id="GO:0016491">
    <property type="term" value="F:oxidoreductase activity"/>
    <property type="evidence" value="ECO:0007669"/>
    <property type="project" value="TreeGrafter"/>
</dbReference>
<dbReference type="Pfam" id="PF00106">
    <property type="entry name" value="adh_short"/>
    <property type="match status" value="1"/>
</dbReference>
<protein>
    <recommendedName>
        <fullName evidence="4">Rossman fold oxidoreductase</fullName>
    </recommendedName>
</protein>
<dbReference type="PANTHER" id="PTHR43544:SF12">
    <property type="entry name" value="NAD(P)-BINDING ROSSMANN-FOLD SUPERFAMILY PROTEIN"/>
    <property type="match status" value="1"/>
</dbReference>
<dbReference type="InterPro" id="IPR036291">
    <property type="entry name" value="NAD(P)-bd_dom_sf"/>
</dbReference>
<dbReference type="AlphaFoldDB" id="A0A4Q1BTP6"/>
<dbReference type="EMBL" id="SDIL01000010">
    <property type="protein sequence ID" value="RXK41322.1"/>
    <property type="molecule type" value="Genomic_DNA"/>
</dbReference>
<comment type="caution">
    <text evidence="2">The sequence shown here is derived from an EMBL/GenBank/DDBJ whole genome shotgun (WGS) entry which is preliminary data.</text>
</comment>
<proteinExistence type="inferred from homology"/>
<dbReference type="SUPFAM" id="SSF51735">
    <property type="entry name" value="NAD(P)-binding Rossmann-fold domains"/>
    <property type="match status" value="1"/>
</dbReference>
<dbReference type="InterPro" id="IPR051468">
    <property type="entry name" value="Fungal_SecMetab_SDRs"/>
</dbReference>
<dbReference type="InParanoid" id="A0A4Q1BTP6"/>
<dbReference type="OrthoDB" id="5296at2759"/>
<evidence type="ECO:0000256" key="1">
    <source>
        <dbReference type="ARBA" id="ARBA00006484"/>
    </source>
</evidence>